<keyword evidence="2" id="KW-0808">Transferase</keyword>
<evidence type="ECO:0000313" key="2">
    <source>
        <dbReference type="EMBL" id="QRJ63609.1"/>
    </source>
</evidence>
<dbReference type="RefSeq" id="WP_203387139.1">
    <property type="nucleotide sequence ID" value="NZ_CP064781.1"/>
</dbReference>
<dbReference type="InterPro" id="IPR029063">
    <property type="entry name" value="SAM-dependent_MTases_sf"/>
</dbReference>
<name>A0A974SNJ6_9RHOO</name>
<dbReference type="EMBL" id="CP064781">
    <property type="protein sequence ID" value="QRJ63609.1"/>
    <property type="molecule type" value="Genomic_DNA"/>
</dbReference>
<evidence type="ECO:0000259" key="1">
    <source>
        <dbReference type="Pfam" id="PF05050"/>
    </source>
</evidence>
<dbReference type="PANTHER" id="PTHR34203">
    <property type="entry name" value="METHYLTRANSFERASE, FKBM FAMILY PROTEIN"/>
    <property type="match status" value="1"/>
</dbReference>
<dbReference type="InterPro" id="IPR052514">
    <property type="entry name" value="SAM-dependent_MTase"/>
</dbReference>
<reference evidence="2" key="1">
    <citation type="submission" date="2020-11" db="EMBL/GenBank/DDBJ databases">
        <title>Azospira restricta DSM 18626 genome sequence.</title>
        <authorList>
            <person name="Moe W.M."/>
        </authorList>
    </citation>
    <scope>NUCLEOTIDE SEQUENCE</scope>
    <source>
        <strain evidence="2">DSM 18626</strain>
    </source>
</reference>
<dbReference type="Pfam" id="PF05050">
    <property type="entry name" value="Methyltransf_21"/>
    <property type="match status" value="1"/>
</dbReference>
<dbReference type="AlphaFoldDB" id="A0A974SNJ6"/>
<keyword evidence="3" id="KW-1185">Reference proteome</keyword>
<dbReference type="Proteomes" id="UP000663444">
    <property type="component" value="Chromosome"/>
</dbReference>
<dbReference type="GO" id="GO:0032259">
    <property type="term" value="P:methylation"/>
    <property type="evidence" value="ECO:0007669"/>
    <property type="project" value="UniProtKB-KW"/>
</dbReference>
<evidence type="ECO:0000313" key="3">
    <source>
        <dbReference type="Proteomes" id="UP000663444"/>
    </source>
</evidence>
<sequence>MLNIKTKQGYTIFVPEYVDNSSTYVLLEKEEWFERELPFLVRWLRPGMRVIDVGANLGVYTLAAARAVGAGGHVYSIEPGAHPRKYLEASCETSGLGNVSIIPQAISDFDGHGYLKGDDSELASLAEHVDEGVEVETVAVARLDTLADRMGWDGVEFLKIDVEGGEHKVVTGGWEFLRRNSPLIMFEFRSDAGTDSRARRELEALGYRIYRILGNGEYLVPAPECKELPVHDLNLFAVKGDRIRELEAKGLLVDSETEIDAADMTDFLDLDSWIASPFATSLEMSREDFSGCLQDRVLLNFLVSINRKAPARVRYGALLYAWSTSRSLISAHPSLNQWLTHSRLAWELGDVMETLAANRYVNERIRSEAVAGLFVPPLPRFDNIAIEPGYELDWFSCVLGEQAIRSVAHSTAFEPQLEKTLLVLCTNRYATPEMARALILRRLWNGNTDDITDGLWQLASDGLNPQIWNPSSWGGI</sequence>
<proteinExistence type="predicted"/>
<dbReference type="KEGG" id="ares:IWH25_18020"/>
<dbReference type="PANTHER" id="PTHR34203:SF15">
    <property type="entry name" value="SLL1173 PROTEIN"/>
    <property type="match status" value="1"/>
</dbReference>
<accession>A0A974SNJ6</accession>
<keyword evidence="2" id="KW-0489">Methyltransferase</keyword>
<dbReference type="GO" id="GO:0008168">
    <property type="term" value="F:methyltransferase activity"/>
    <property type="evidence" value="ECO:0007669"/>
    <property type="project" value="UniProtKB-KW"/>
</dbReference>
<dbReference type="NCBIfam" id="TIGR01444">
    <property type="entry name" value="fkbM_fam"/>
    <property type="match status" value="1"/>
</dbReference>
<protein>
    <submittedName>
        <fullName evidence="2">FkbM family methyltransferase</fullName>
    </submittedName>
</protein>
<organism evidence="2 3">
    <name type="scientific">Azospira restricta</name>
    <dbReference type="NCBI Taxonomy" id="404405"/>
    <lineage>
        <taxon>Bacteria</taxon>
        <taxon>Pseudomonadati</taxon>
        <taxon>Pseudomonadota</taxon>
        <taxon>Betaproteobacteria</taxon>
        <taxon>Rhodocyclales</taxon>
        <taxon>Rhodocyclaceae</taxon>
        <taxon>Azospira</taxon>
    </lineage>
</organism>
<dbReference type="InterPro" id="IPR006342">
    <property type="entry name" value="FkbM_mtfrase"/>
</dbReference>
<gene>
    <name evidence="2" type="ORF">IWH25_18020</name>
</gene>
<feature type="domain" description="Methyltransferase FkbM" evidence="1">
    <location>
        <begin position="52"/>
        <end position="209"/>
    </location>
</feature>
<dbReference type="Gene3D" id="3.40.50.150">
    <property type="entry name" value="Vaccinia Virus protein VP39"/>
    <property type="match status" value="1"/>
</dbReference>
<dbReference type="SUPFAM" id="SSF53335">
    <property type="entry name" value="S-adenosyl-L-methionine-dependent methyltransferases"/>
    <property type="match status" value="1"/>
</dbReference>